<protein>
    <submittedName>
        <fullName evidence="2">Uncharacterized protein</fullName>
    </submittedName>
</protein>
<keyword evidence="3" id="KW-1185">Reference proteome</keyword>
<dbReference type="AlphaFoldDB" id="A0A5Q0BHR2"/>
<feature type="region of interest" description="Disordered" evidence="1">
    <location>
        <begin position="1"/>
        <end position="29"/>
    </location>
</feature>
<sequence length="302" mass="32683">MTYTPLTLDQLRNARFPENSPERIQQKAQEDKAVGTFVEAMKKFDYADSNAQKRELELEAAKVRDQTGVQVRYESSFWSQGSLIFPKEMIESSVRAALAKVTKGGEGLPINGNQEEGYSIAVSDLASAAPELVKEAQVQQQKEVTDLKTAKTDAANKVLEAHGWDLTGHNHRLHDYSPPADSLIKTAAVSPKSVTASAPTPPAPAPAENLAAATTHAIGERSPAISKPKSIGVNKTVVAHALPEKTQHLNHRAQLKTQNAKAIAEIRELVETTRLAALESASASQDTIRLLSVLRQGRTVLS</sequence>
<reference evidence="2 3" key="1">
    <citation type="submission" date="2019-09" db="EMBL/GenBank/DDBJ databases">
        <title>Ecophysiology of the spiral-shaped methanotroph Methylospira mobilis as revealed by the complete genome sequence.</title>
        <authorList>
            <person name="Oshkin I.Y."/>
            <person name="Dedysh S.N."/>
            <person name="Miroshnikov K."/>
            <person name="Danilova O.V."/>
            <person name="Hakobyan A."/>
            <person name="Liesack W."/>
        </authorList>
    </citation>
    <scope>NUCLEOTIDE SEQUENCE [LARGE SCALE GENOMIC DNA]</scope>
    <source>
        <strain evidence="2 3">Shm1</strain>
    </source>
</reference>
<proteinExistence type="predicted"/>
<organism evidence="2 3">
    <name type="scientific">Candidatus Methylospira mobilis</name>
    <dbReference type="NCBI Taxonomy" id="1808979"/>
    <lineage>
        <taxon>Bacteria</taxon>
        <taxon>Pseudomonadati</taxon>
        <taxon>Pseudomonadota</taxon>
        <taxon>Gammaproteobacteria</taxon>
        <taxon>Methylococcales</taxon>
        <taxon>Methylococcaceae</taxon>
        <taxon>Candidatus Methylospira</taxon>
    </lineage>
</organism>
<accession>A0A5Q0BHR2</accession>
<evidence type="ECO:0000313" key="2">
    <source>
        <dbReference type="EMBL" id="QFY43415.1"/>
    </source>
</evidence>
<dbReference type="InParanoid" id="A0A5Q0BHR2"/>
<dbReference type="Proteomes" id="UP000325755">
    <property type="component" value="Chromosome"/>
</dbReference>
<dbReference type="EMBL" id="CP044205">
    <property type="protein sequence ID" value="QFY43415.1"/>
    <property type="molecule type" value="Genomic_DNA"/>
</dbReference>
<gene>
    <name evidence="2" type="ORF">F6R98_12970</name>
</gene>
<dbReference type="KEGG" id="mmob:F6R98_12970"/>
<evidence type="ECO:0000313" key="3">
    <source>
        <dbReference type="Proteomes" id="UP000325755"/>
    </source>
</evidence>
<evidence type="ECO:0000256" key="1">
    <source>
        <dbReference type="SAM" id="MobiDB-lite"/>
    </source>
</evidence>
<feature type="compositionally biased region" description="Basic and acidic residues" evidence="1">
    <location>
        <begin position="20"/>
        <end position="29"/>
    </location>
</feature>
<name>A0A5Q0BHR2_9GAMM</name>
<dbReference type="RefSeq" id="WP_153249398.1">
    <property type="nucleotide sequence ID" value="NZ_CP044205.1"/>
</dbReference>